<gene>
    <name evidence="12" type="primary">gyaR</name>
    <name evidence="12" type="ordered locus">HRM2_20310</name>
</gene>
<organism evidence="12 13">
    <name type="scientific">Desulforapulum autotrophicum (strain ATCC 43914 / DSM 3382 / VKM B-1955 / HRM2)</name>
    <name type="common">Desulfobacterium autotrophicum</name>
    <dbReference type="NCBI Taxonomy" id="177437"/>
    <lineage>
        <taxon>Bacteria</taxon>
        <taxon>Pseudomonadati</taxon>
        <taxon>Thermodesulfobacteriota</taxon>
        <taxon>Desulfobacteria</taxon>
        <taxon>Desulfobacterales</taxon>
        <taxon>Desulfobacteraceae</taxon>
        <taxon>Desulforapulum</taxon>
    </lineage>
</organism>
<dbReference type="PROSITE" id="PS00065">
    <property type="entry name" value="D_2_HYDROXYACID_DH_1"/>
    <property type="match status" value="1"/>
</dbReference>
<evidence type="ECO:0000256" key="9">
    <source>
        <dbReference type="RuleBase" id="RU003719"/>
    </source>
</evidence>
<dbReference type="Gene3D" id="3.40.50.720">
    <property type="entry name" value="NAD(P)-binding Rossmann-like Domain"/>
    <property type="match status" value="2"/>
</dbReference>
<dbReference type="InterPro" id="IPR036291">
    <property type="entry name" value="NAD(P)-bd_dom_sf"/>
</dbReference>
<evidence type="ECO:0000256" key="4">
    <source>
        <dbReference type="ARBA" id="ARBA00052769"/>
    </source>
</evidence>
<keyword evidence="13" id="KW-1185">Reference proteome</keyword>
<protein>
    <recommendedName>
        <fullName evidence="8">Glyoxylate/hydroxypyruvate reductase B</fullName>
        <ecNumber evidence="6">1.1.1.79</ecNumber>
        <ecNumber evidence="7">1.1.1.81</ecNumber>
    </recommendedName>
</protein>
<dbReference type="PANTHER" id="PTHR10996:SF257">
    <property type="entry name" value="GLYOXYLATE REDUCTASE 1"/>
    <property type="match status" value="1"/>
</dbReference>
<dbReference type="EC" id="1.1.1.79" evidence="6"/>
<comment type="catalytic activity">
    <reaction evidence="3">
        <text>(R)-glycerate + NADP(+) = 3-hydroxypyruvate + NADPH + H(+)</text>
        <dbReference type="Rhea" id="RHEA:18657"/>
        <dbReference type="ChEBI" id="CHEBI:15378"/>
        <dbReference type="ChEBI" id="CHEBI:16659"/>
        <dbReference type="ChEBI" id="CHEBI:17180"/>
        <dbReference type="ChEBI" id="CHEBI:57783"/>
        <dbReference type="ChEBI" id="CHEBI:58349"/>
        <dbReference type="EC" id="1.1.1.81"/>
    </reaction>
</comment>
<evidence type="ECO:0000259" key="10">
    <source>
        <dbReference type="Pfam" id="PF00389"/>
    </source>
</evidence>
<keyword evidence="1 9" id="KW-0560">Oxidoreductase</keyword>
<dbReference type="GO" id="GO:0005829">
    <property type="term" value="C:cytosol"/>
    <property type="evidence" value="ECO:0007669"/>
    <property type="project" value="TreeGrafter"/>
</dbReference>
<dbReference type="eggNOG" id="COG1052">
    <property type="taxonomic scope" value="Bacteria"/>
</dbReference>
<dbReference type="STRING" id="177437.HRM2_20310"/>
<dbReference type="InterPro" id="IPR029752">
    <property type="entry name" value="D-isomer_DH_CS1"/>
</dbReference>
<dbReference type="Pfam" id="PF02826">
    <property type="entry name" value="2-Hacid_dh_C"/>
    <property type="match status" value="1"/>
</dbReference>
<evidence type="ECO:0000256" key="8">
    <source>
        <dbReference type="ARBA" id="ARBA00073362"/>
    </source>
</evidence>
<accession>C0QCQ5</accession>
<feature type="domain" description="D-isomer specific 2-hydroxyacid dehydrogenase catalytic" evidence="10">
    <location>
        <begin position="12"/>
        <end position="328"/>
    </location>
</feature>
<evidence type="ECO:0000259" key="11">
    <source>
        <dbReference type="Pfam" id="PF02826"/>
    </source>
</evidence>
<dbReference type="InterPro" id="IPR050223">
    <property type="entry name" value="D-isomer_2-hydroxyacid_DH"/>
</dbReference>
<evidence type="ECO:0000256" key="5">
    <source>
        <dbReference type="ARBA" id="ARBA00061278"/>
    </source>
</evidence>
<dbReference type="Pfam" id="PF00389">
    <property type="entry name" value="2-Hacid_dh"/>
    <property type="match status" value="1"/>
</dbReference>
<evidence type="ECO:0000313" key="12">
    <source>
        <dbReference type="EMBL" id="ACN15132.1"/>
    </source>
</evidence>
<dbReference type="SUPFAM" id="SSF51735">
    <property type="entry name" value="NAD(P)-binding Rossmann-fold domains"/>
    <property type="match status" value="1"/>
</dbReference>
<reference evidence="12 13" key="1">
    <citation type="journal article" date="2009" name="Environ. Microbiol.">
        <title>Genome sequence of Desulfobacterium autotrophicum HRM2, a marine sulfate reducer oxidizing organic carbon completely to carbon dioxide.</title>
        <authorList>
            <person name="Strittmatter A.W."/>
            <person name="Liesegang H."/>
            <person name="Rabus R."/>
            <person name="Decker I."/>
            <person name="Amann J."/>
            <person name="Andres S."/>
            <person name="Henne A."/>
            <person name="Fricke W.F."/>
            <person name="Martinez-Arias R."/>
            <person name="Bartels D."/>
            <person name="Goesmann A."/>
            <person name="Krause L."/>
            <person name="Puehler A."/>
            <person name="Klenk H.P."/>
            <person name="Richter M."/>
            <person name="Schuler M."/>
            <person name="Gloeckner F.O."/>
            <person name="Meyerdierks A."/>
            <person name="Gottschalk G."/>
            <person name="Amann R."/>
        </authorList>
    </citation>
    <scope>NUCLEOTIDE SEQUENCE [LARGE SCALE GENOMIC DNA]</scope>
    <source>
        <strain evidence="13">ATCC 43914 / DSM 3382 / HRM2</strain>
    </source>
</reference>
<evidence type="ECO:0000256" key="7">
    <source>
        <dbReference type="ARBA" id="ARBA00066674"/>
    </source>
</evidence>
<feature type="domain" description="D-isomer specific 2-hydroxyacid dehydrogenase NAD-binding" evidence="11">
    <location>
        <begin position="117"/>
        <end position="296"/>
    </location>
</feature>
<sequence>MDKTKINKKKKILVTRKFPEVGLKLLELAGFDLTLRSSDRPMAFTELVERSTGHQVILCTVGDGINRAFLEHCRHLELISQFAVGFDNIDVDTATRLGIPVANTPDVMSEATADIAFGLMIATARKMFFLHKTILKGEWGYFEPKANLGMELTGKTLGIFGLGRIGEKMAQRCKNAYGMSVIYHSRNRNRTAEKQLGAVWVSFDELLAQSDVLSVHSVLSDDTRHLFDRTAFERMKSTAIFINTARGAIHQELDLIEALVAKEIWGAGLDVTDPEPMAADNPLLSMDTVCVLPHVGSATMEARDAMSRLAAENIIEFYTKGSVTHLVNPGVFN</sequence>
<dbReference type="EMBL" id="CP001087">
    <property type="protein sequence ID" value="ACN15132.1"/>
    <property type="molecule type" value="Genomic_DNA"/>
</dbReference>
<dbReference type="OrthoDB" id="9793626at2"/>
<comment type="catalytic activity">
    <reaction evidence="2">
        <text>(R)-glycerate + NAD(+) = 3-hydroxypyruvate + NADH + H(+)</text>
        <dbReference type="Rhea" id="RHEA:17905"/>
        <dbReference type="ChEBI" id="CHEBI:15378"/>
        <dbReference type="ChEBI" id="CHEBI:16659"/>
        <dbReference type="ChEBI" id="CHEBI:17180"/>
        <dbReference type="ChEBI" id="CHEBI:57540"/>
        <dbReference type="ChEBI" id="CHEBI:57945"/>
        <dbReference type="EC" id="1.1.1.81"/>
    </reaction>
</comment>
<proteinExistence type="inferred from homology"/>
<dbReference type="GO" id="GO:0030267">
    <property type="term" value="F:glyoxylate reductase (NADPH) activity"/>
    <property type="evidence" value="ECO:0007669"/>
    <property type="project" value="UniProtKB-EC"/>
</dbReference>
<dbReference type="Proteomes" id="UP000000442">
    <property type="component" value="Chromosome"/>
</dbReference>
<dbReference type="GO" id="GO:0051287">
    <property type="term" value="F:NAD binding"/>
    <property type="evidence" value="ECO:0007669"/>
    <property type="project" value="InterPro"/>
</dbReference>
<evidence type="ECO:0000256" key="3">
    <source>
        <dbReference type="ARBA" id="ARBA00052239"/>
    </source>
</evidence>
<evidence type="ECO:0000256" key="6">
    <source>
        <dbReference type="ARBA" id="ARBA00066661"/>
    </source>
</evidence>
<name>C0QCQ5_DESAH</name>
<comment type="catalytic activity">
    <reaction evidence="4">
        <text>glycolate + NADP(+) = glyoxylate + NADPH + H(+)</text>
        <dbReference type="Rhea" id="RHEA:10992"/>
        <dbReference type="ChEBI" id="CHEBI:15378"/>
        <dbReference type="ChEBI" id="CHEBI:29805"/>
        <dbReference type="ChEBI" id="CHEBI:36655"/>
        <dbReference type="ChEBI" id="CHEBI:57783"/>
        <dbReference type="ChEBI" id="CHEBI:58349"/>
        <dbReference type="EC" id="1.1.1.79"/>
    </reaction>
</comment>
<dbReference type="EC" id="1.1.1.81" evidence="7"/>
<evidence type="ECO:0000256" key="2">
    <source>
        <dbReference type="ARBA" id="ARBA00051801"/>
    </source>
</evidence>
<dbReference type="InterPro" id="IPR006139">
    <property type="entry name" value="D-isomer_2_OHA_DH_cat_dom"/>
</dbReference>
<comment type="similarity">
    <text evidence="5">Belongs to the D-isomer specific 2-hydroxyacid dehydrogenase family. GhrB subfamily.</text>
</comment>
<dbReference type="InterPro" id="IPR006140">
    <property type="entry name" value="D-isomer_DH_NAD-bd"/>
</dbReference>
<dbReference type="CDD" id="cd05301">
    <property type="entry name" value="GDH"/>
    <property type="match status" value="1"/>
</dbReference>
<dbReference type="PANTHER" id="PTHR10996">
    <property type="entry name" value="2-HYDROXYACID DEHYDROGENASE-RELATED"/>
    <property type="match status" value="1"/>
</dbReference>
<dbReference type="KEGG" id="dat:HRM2_20310"/>
<dbReference type="AlphaFoldDB" id="C0QCQ5"/>
<evidence type="ECO:0000313" key="13">
    <source>
        <dbReference type="Proteomes" id="UP000000442"/>
    </source>
</evidence>
<dbReference type="FunFam" id="3.40.50.720:FF:000026">
    <property type="entry name" value="Glyoxylate/hydroxypyruvate reductase B"/>
    <property type="match status" value="1"/>
</dbReference>
<evidence type="ECO:0000256" key="1">
    <source>
        <dbReference type="ARBA" id="ARBA00023002"/>
    </source>
</evidence>
<dbReference type="SUPFAM" id="SSF52283">
    <property type="entry name" value="Formate/glycerate dehydrogenase catalytic domain-like"/>
    <property type="match status" value="1"/>
</dbReference>
<dbReference type="HOGENOM" id="CLU_019796_1_2_7"/>
<dbReference type="GO" id="GO:0016618">
    <property type="term" value="F:hydroxypyruvate reductase [NAD(P)H] activity"/>
    <property type="evidence" value="ECO:0007669"/>
    <property type="project" value="UniProtKB-EC"/>
</dbReference>